<proteinExistence type="predicted"/>
<dbReference type="AlphaFoldDB" id="A4JNG8"/>
<evidence type="ECO:0000256" key="1">
    <source>
        <dbReference type="SAM" id="MobiDB-lite"/>
    </source>
</evidence>
<sequence length="171" mass="18213">MRRARPSDRPTPAPAAPAPRSGATPRNCAHARPCARLCRPPDHQEVSMKAVLLVSSALLAMASVSASAQGSITKVENGALVAANGMTVYAFDKDKPNAGTSACSGQCEALWPPYKASATDVPVGPYTIVKRDDGSPQWAYKGKPLYFFSKDMKQGDRNGDNFKNAWHVVAP</sequence>
<feature type="region of interest" description="Disordered" evidence="1">
    <location>
        <begin position="1"/>
        <end position="27"/>
    </location>
</feature>
<dbReference type="EMBL" id="CP000615">
    <property type="protein sequence ID" value="ABO57821.1"/>
    <property type="molecule type" value="Genomic_DNA"/>
</dbReference>
<dbReference type="GO" id="GO:0043448">
    <property type="term" value="P:alkane catabolic process"/>
    <property type="evidence" value="ECO:0007669"/>
    <property type="project" value="TreeGrafter"/>
</dbReference>
<dbReference type="PANTHER" id="PTHR39335">
    <property type="entry name" value="BLL4220 PROTEIN"/>
    <property type="match status" value="1"/>
</dbReference>
<evidence type="ECO:0000313" key="2">
    <source>
        <dbReference type="EMBL" id="ABO57821.1"/>
    </source>
</evidence>
<dbReference type="Proteomes" id="UP000002287">
    <property type="component" value="Chromosome 2"/>
</dbReference>
<dbReference type="Pfam" id="PF03640">
    <property type="entry name" value="Lipoprotein_15"/>
    <property type="match status" value="2"/>
</dbReference>
<dbReference type="PANTHER" id="PTHR39335:SF1">
    <property type="entry name" value="BLL4220 PROTEIN"/>
    <property type="match status" value="1"/>
</dbReference>
<dbReference type="InterPro" id="IPR005297">
    <property type="entry name" value="Lipoprotein_repeat"/>
</dbReference>
<protein>
    <recommendedName>
        <fullName evidence="4">Lipoprotein</fullName>
    </recommendedName>
</protein>
<accession>A4JNG8</accession>
<reference evidence="3" key="1">
    <citation type="submission" date="2007-03" db="EMBL/GenBank/DDBJ databases">
        <title>Complete sequence of chromosome 2 of Burkholderia vietnamiensis G4.</title>
        <authorList>
            <consortium name="US DOE Joint Genome Institute"/>
            <person name="Copeland A."/>
            <person name="Lucas S."/>
            <person name="Lapidus A."/>
            <person name="Barry K."/>
            <person name="Detter J.C."/>
            <person name="Glavina del Rio T."/>
            <person name="Hammon N."/>
            <person name="Israni S."/>
            <person name="Dalin E."/>
            <person name="Tice H."/>
            <person name="Pitluck S."/>
            <person name="Chain P."/>
            <person name="Malfatti S."/>
            <person name="Shin M."/>
            <person name="Vergez L."/>
            <person name="Schmutz J."/>
            <person name="Larimer F."/>
            <person name="Land M."/>
            <person name="Hauser L."/>
            <person name="Kyrpides N."/>
            <person name="Tiedje J."/>
            <person name="Richardson P."/>
        </authorList>
    </citation>
    <scope>NUCLEOTIDE SEQUENCE [LARGE SCALE GENOMIC DNA]</scope>
    <source>
        <strain evidence="3">G4 / LMG 22486</strain>
    </source>
</reference>
<name>A4JNG8_BURVG</name>
<evidence type="ECO:0008006" key="4">
    <source>
        <dbReference type="Google" id="ProtNLM"/>
    </source>
</evidence>
<gene>
    <name evidence="2" type="ordered locus">Bcep1808_4864</name>
</gene>
<dbReference type="HOGENOM" id="CLU_053665_2_0_4"/>
<evidence type="ECO:0000313" key="3">
    <source>
        <dbReference type="Proteomes" id="UP000002287"/>
    </source>
</evidence>
<dbReference type="eggNOG" id="COG4315">
    <property type="taxonomic scope" value="Bacteria"/>
</dbReference>
<dbReference type="KEGG" id="bvi:Bcep1808_4864"/>
<organism evidence="2 3">
    <name type="scientific">Burkholderia vietnamiensis (strain G4 / LMG 22486)</name>
    <name type="common">Burkholderia cepacia (strain R1808)</name>
    <dbReference type="NCBI Taxonomy" id="269482"/>
    <lineage>
        <taxon>Bacteria</taxon>
        <taxon>Pseudomonadati</taxon>
        <taxon>Pseudomonadota</taxon>
        <taxon>Betaproteobacteria</taxon>
        <taxon>Burkholderiales</taxon>
        <taxon>Burkholderiaceae</taxon>
        <taxon>Burkholderia</taxon>
        <taxon>Burkholderia cepacia complex</taxon>
    </lineage>
</organism>